<evidence type="ECO:0000313" key="3">
    <source>
        <dbReference type="Proteomes" id="UP000250235"/>
    </source>
</evidence>
<proteinExistence type="predicted"/>
<organism evidence="2 3">
    <name type="scientific">Dorcoceras hygrometricum</name>
    <dbReference type="NCBI Taxonomy" id="472368"/>
    <lineage>
        <taxon>Eukaryota</taxon>
        <taxon>Viridiplantae</taxon>
        <taxon>Streptophyta</taxon>
        <taxon>Embryophyta</taxon>
        <taxon>Tracheophyta</taxon>
        <taxon>Spermatophyta</taxon>
        <taxon>Magnoliopsida</taxon>
        <taxon>eudicotyledons</taxon>
        <taxon>Gunneridae</taxon>
        <taxon>Pentapetalae</taxon>
        <taxon>asterids</taxon>
        <taxon>lamiids</taxon>
        <taxon>Lamiales</taxon>
        <taxon>Gesneriaceae</taxon>
        <taxon>Didymocarpoideae</taxon>
        <taxon>Trichosporeae</taxon>
        <taxon>Loxocarpinae</taxon>
        <taxon>Dorcoceras</taxon>
    </lineage>
</organism>
<keyword evidence="3" id="KW-1185">Reference proteome</keyword>
<reference evidence="2 3" key="1">
    <citation type="journal article" date="2015" name="Proc. Natl. Acad. Sci. U.S.A.">
        <title>The resurrection genome of Boea hygrometrica: A blueprint for survival of dehydration.</title>
        <authorList>
            <person name="Xiao L."/>
            <person name="Yang G."/>
            <person name="Zhang L."/>
            <person name="Yang X."/>
            <person name="Zhao S."/>
            <person name="Ji Z."/>
            <person name="Zhou Q."/>
            <person name="Hu M."/>
            <person name="Wang Y."/>
            <person name="Chen M."/>
            <person name="Xu Y."/>
            <person name="Jin H."/>
            <person name="Xiao X."/>
            <person name="Hu G."/>
            <person name="Bao F."/>
            <person name="Hu Y."/>
            <person name="Wan P."/>
            <person name="Li L."/>
            <person name="Deng X."/>
            <person name="Kuang T."/>
            <person name="Xiang C."/>
            <person name="Zhu J.K."/>
            <person name="Oliver M.J."/>
            <person name="He Y."/>
        </authorList>
    </citation>
    <scope>NUCLEOTIDE SEQUENCE [LARGE SCALE GENOMIC DNA]</scope>
    <source>
        <strain evidence="3">cv. XS01</strain>
    </source>
</reference>
<accession>A0A2Z7C6K7</accession>
<name>A0A2Z7C6K7_9LAMI</name>
<protein>
    <submittedName>
        <fullName evidence="2">Uncharacterized protein</fullName>
    </submittedName>
</protein>
<gene>
    <name evidence="2" type="ORF">F511_31132</name>
</gene>
<dbReference type="Proteomes" id="UP000250235">
    <property type="component" value="Unassembled WGS sequence"/>
</dbReference>
<feature type="region of interest" description="Disordered" evidence="1">
    <location>
        <begin position="1"/>
        <end position="20"/>
    </location>
</feature>
<sequence>MRSVIASHGPGSNARGSRTSQNPLLMLNTLSSVSARESRIQYLCDPQWFRDTASRGPTTIVAPESQSQTCPTDHGALSDSSFRADSWNFVGAVNATTEERDDVFIGGGCTVSRRVAHYHTLNIPHGHRLLQILWSYV</sequence>
<evidence type="ECO:0000313" key="2">
    <source>
        <dbReference type="EMBL" id="KZV40060.1"/>
    </source>
</evidence>
<dbReference type="EMBL" id="KV000677">
    <property type="protein sequence ID" value="KZV40060.1"/>
    <property type="molecule type" value="Genomic_DNA"/>
</dbReference>
<dbReference type="AlphaFoldDB" id="A0A2Z7C6K7"/>
<evidence type="ECO:0000256" key="1">
    <source>
        <dbReference type="SAM" id="MobiDB-lite"/>
    </source>
</evidence>